<dbReference type="Pfam" id="PF14013">
    <property type="entry name" value="MT0933_antitox"/>
    <property type="match status" value="1"/>
</dbReference>
<accession>A0A7W3LKC0</accession>
<organism evidence="2 3">
    <name type="scientific">Actinomadura namibiensis</name>
    <dbReference type="NCBI Taxonomy" id="182080"/>
    <lineage>
        <taxon>Bacteria</taxon>
        <taxon>Bacillati</taxon>
        <taxon>Actinomycetota</taxon>
        <taxon>Actinomycetes</taxon>
        <taxon>Streptosporangiales</taxon>
        <taxon>Thermomonosporaceae</taxon>
        <taxon>Actinomadura</taxon>
    </lineage>
</organism>
<gene>
    <name evidence="2" type="ORF">HNR61_001263</name>
</gene>
<reference evidence="2 3" key="1">
    <citation type="submission" date="2020-08" db="EMBL/GenBank/DDBJ databases">
        <title>Genomic Encyclopedia of Type Strains, Phase IV (KMG-IV): sequencing the most valuable type-strain genomes for metagenomic binning, comparative biology and taxonomic classification.</title>
        <authorList>
            <person name="Goeker M."/>
        </authorList>
    </citation>
    <scope>NUCLEOTIDE SEQUENCE [LARGE SCALE GENOMIC DNA]</scope>
    <source>
        <strain evidence="2 3">DSM 44197</strain>
    </source>
</reference>
<evidence type="ECO:0000256" key="1">
    <source>
        <dbReference type="SAM" id="MobiDB-lite"/>
    </source>
</evidence>
<evidence type="ECO:0008006" key="4">
    <source>
        <dbReference type="Google" id="ProtNLM"/>
    </source>
</evidence>
<dbReference type="Proteomes" id="UP000572680">
    <property type="component" value="Unassembled WGS sequence"/>
</dbReference>
<dbReference type="RefSeq" id="WP_182842058.1">
    <property type="nucleotide sequence ID" value="NZ_BAAALP010000012.1"/>
</dbReference>
<dbReference type="EMBL" id="JACJIA010000001">
    <property type="protein sequence ID" value="MBA8949665.1"/>
    <property type="molecule type" value="Genomic_DNA"/>
</dbReference>
<protein>
    <recommendedName>
        <fullName evidence="4">Antitoxin</fullName>
    </recommendedName>
</protein>
<evidence type="ECO:0000313" key="3">
    <source>
        <dbReference type="Proteomes" id="UP000572680"/>
    </source>
</evidence>
<proteinExistence type="predicted"/>
<dbReference type="InterPro" id="IPR028037">
    <property type="entry name" value="Antitoxin_Rv0909/MT0933"/>
</dbReference>
<evidence type="ECO:0000313" key="2">
    <source>
        <dbReference type="EMBL" id="MBA8949665.1"/>
    </source>
</evidence>
<comment type="caution">
    <text evidence="2">The sequence shown here is derived from an EMBL/GenBank/DDBJ whole genome shotgun (WGS) entry which is preliminary data.</text>
</comment>
<name>A0A7W3LKC0_ACTNM</name>
<sequence length="71" mass="7755">MSFVDKVKGMLGQHPDKAQQGVDKAGDMIDKRTGGKYSDKVDMGQDKARDYIEGTHPGDQARPADPNQPPQ</sequence>
<dbReference type="AlphaFoldDB" id="A0A7W3LKC0"/>
<feature type="region of interest" description="Disordered" evidence="1">
    <location>
        <begin position="1"/>
        <end position="71"/>
    </location>
</feature>
<keyword evidence="3" id="KW-1185">Reference proteome</keyword>
<feature type="compositionally biased region" description="Basic and acidic residues" evidence="1">
    <location>
        <begin position="24"/>
        <end position="53"/>
    </location>
</feature>